<proteinExistence type="predicted"/>
<evidence type="ECO:0000313" key="1">
    <source>
        <dbReference type="EMBL" id="RUP50086.1"/>
    </source>
</evidence>
<keyword evidence="2" id="KW-1185">Reference proteome</keyword>
<gene>
    <name evidence="1" type="ORF">BC936DRAFT_140390</name>
</gene>
<dbReference type="AlphaFoldDB" id="A0A433DH20"/>
<dbReference type="EMBL" id="RBNI01001693">
    <property type="protein sequence ID" value="RUP50086.1"/>
    <property type="molecule type" value="Genomic_DNA"/>
</dbReference>
<evidence type="ECO:0000313" key="2">
    <source>
        <dbReference type="Proteomes" id="UP000268093"/>
    </source>
</evidence>
<accession>A0A433DH20</accession>
<sequence>MMSRIHELGEQHVEFFKRGEVGVGGLENDLGDVLVRNECIARQDSVFFCEAQDDAVAGVAWCVNDIEGSVAVRGFDCVTVSELAEFDQGGIFEFSG</sequence>
<reference evidence="1 2" key="1">
    <citation type="journal article" date="2018" name="New Phytol.">
        <title>Phylogenomics of Endogonaceae and evolution of mycorrhizas within Mucoromycota.</title>
        <authorList>
            <person name="Chang Y."/>
            <person name="Desiro A."/>
            <person name="Na H."/>
            <person name="Sandor L."/>
            <person name="Lipzen A."/>
            <person name="Clum A."/>
            <person name="Barry K."/>
            <person name="Grigoriev I.V."/>
            <person name="Martin F.M."/>
            <person name="Stajich J.E."/>
            <person name="Smith M.E."/>
            <person name="Bonito G."/>
            <person name="Spatafora J.W."/>
        </authorList>
    </citation>
    <scope>NUCLEOTIDE SEQUENCE [LARGE SCALE GENOMIC DNA]</scope>
    <source>
        <strain evidence="1 2">GMNB39</strain>
    </source>
</reference>
<name>A0A433DH20_9FUNG</name>
<comment type="caution">
    <text evidence="1">The sequence shown here is derived from an EMBL/GenBank/DDBJ whole genome shotgun (WGS) entry which is preliminary data.</text>
</comment>
<dbReference type="Proteomes" id="UP000268093">
    <property type="component" value="Unassembled WGS sequence"/>
</dbReference>
<protein>
    <submittedName>
        <fullName evidence="1">Uncharacterized protein</fullName>
    </submittedName>
</protein>
<organism evidence="1 2">
    <name type="scientific">Jimgerdemannia flammicorona</name>
    <dbReference type="NCBI Taxonomy" id="994334"/>
    <lineage>
        <taxon>Eukaryota</taxon>
        <taxon>Fungi</taxon>
        <taxon>Fungi incertae sedis</taxon>
        <taxon>Mucoromycota</taxon>
        <taxon>Mucoromycotina</taxon>
        <taxon>Endogonomycetes</taxon>
        <taxon>Endogonales</taxon>
        <taxon>Endogonaceae</taxon>
        <taxon>Jimgerdemannia</taxon>
    </lineage>
</organism>